<dbReference type="EMBL" id="CP051128">
    <property type="protein sequence ID" value="QIZ08449.1"/>
    <property type="molecule type" value="Genomic_DNA"/>
</dbReference>
<name>A0A6H1P4G2_PRIMG</name>
<dbReference type="AlphaFoldDB" id="A0A6H1P4G2"/>
<evidence type="ECO:0000313" key="2">
    <source>
        <dbReference type="EMBL" id="QIZ08449.1"/>
    </source>
</evidence>
<evidence type="ECO:0000313" key="3">
    <source>
        <dbReference type="Proteomes" id="UP000501868"/>
    </source>
</evidence>
<dbReference type="InterPro" id="IPR014914">
    <property type="entry name" value="RES_dom"/>
</dbReference>
<protein>
    <submittedName>
        <fullName evidence="2">RES domain-containing protein</fullName>
    </submittedName>
</protein>
<accession>A0A6H1P4G2</accession>
<reference evidence="2 3" key="1">
    <citation type="submission" date="2020-04" db="EMBL/GenBank/DDBJ databases">
        <title>Genome-Wide Identification of 5-Methylcytosine Sites in Bacterial Genomes By High-Throughput Sequencing of MspJI Restriction Fragments.</title>
        <authorList>
            <person name="Wu V."/>
        </authorList>
    </citation>
    <scope>NUCLEOTIDE SEQUENCE [LARGE SCALE GENOMIC DNA]</scope>
    <source>
        <strain evidence="2 3">S2</strain>
    </source>
</reference>
<reference evidence="2 3" key="2">
    <citation type="submission" date="2020-04" db="EMBL/GenBank/DDBJ databases">
        <authorList>
            <person name="Fomenkov A."/>
            <person name="Anton B.P."/>
            <person name="Roberts R.J."/>
        </authorList>
    </citation>
    <scope>NUCLEOTIDE SEQUENCE [LARGE SCALE GENOMIC DNA]</scope>
    <source>
        <strain evidence="2 3">S2</strain>
    </source>
</reference>
<feature type="domain" description="RES" evidence="1">
    <location>
        <begin position="223"/>
        <end position="267"/>
    </location>
</feature>
<gene>
    <name evidence="2" type="ORF">HFZ78_18470</name>
</gene>
<dbReference type="Proteomes" id="UP000501868">
    <property type="component" value="Chromosome"/>
</dbReference>
<sequence length="281" mass="32171">MAKKNFESNVQLMTDQWINLKEDLHNGVVEFDDLSKLLNDYIFFKVFDDFFKETCKFFEVSLSDIKHMYRGVADKIDLSNYERMIPKVEFAKGNNRMNPPGKAFLYAGFLGKDIGKDENSIKKHAVKTVLKEIRATENSVATICKFQINESAKNKKVINICGDSSIPKSEAGLTEYIYKHAIIGFSVDREKLACILANVYFNMFSTDQIFKPINTNEQEVKKYEYAPFHAVANYMSEQGYAGMIFRSTVHQNGTNLVLFNPSDASVIQNSMEHINTSDYLF</sequence>
<proteinExistence type="predicted"/>
<dbReference type="Pfam" id="PF08808">
    <property type="entry name" value="RES"/>
    <property type="match status" value="1"/>
</dbReference>
<evidence type="ECO:0000259" key="1">
    <source>
        <dbReference type="Pfam" id="PF08808"/>
    </source>
</evidence>
<organism evidence="2 3">
    <name type="scientific">Priestia megaterium</name>
    <name type="common">Bacillus megaterium</name>
    <dbReference type="NCBI Taxonomy" id="1404"/>
    <lineage>
        <taxon>Bacteria</taxon>
        <taxon>Bacillati</taxon>
        <taxon>Bacillota</taxon>
        <taxon>Bacilli</taxon>
        <taxon>Bacillales</taxon>
        <taxon>Bacillaceae</taxon>
        <taxon>Priestia</taxon>
    </lineage>
</organism>